<feature type="domain" description="Calx-beta" evidence="5">
    <location>
        <begin position="1169"/>
        <end position="1269"/>
    </location>
</feature>
<dbReference type="PANTHER" id="PTHR11878">
    <property type="entry name" value="SODIUM/CALCIUM EXCHANGER"/>
    <property type="match status" value="1"/>
</dbReference>
<dbReference type="Gene3D" id="2.60.40.2030">
    <property type="match status" value="4"/>
</dbReference>
<dbReference type="Gene3D" id="2.150.10.10">
    <property type="entry name" value="Serralysin-like metalloprotease, C-terminal"/>
    <property type="match status" value="5"/>
</dbReference>
<keyword evidence="7" id="KW-1185">Reference proteome</keyword>
<dbReference type="SUPFAM" id="SSF141072">
    <property type="entry name" value="CalX-like"/>
    <property type="match status" value="4"/>
</dbReference>
<evidence type="ECO:0000256" key="1">
    <source>
        <dbReference type="ARBA" id="ARBA00022729"/>
    </source>
</evidence>
<dbReference type="PRINTS" id="PR00313">
    <property type="entry name" value="CABNDNGRPT"/>
</dbReference>
<dbReference type="Pfam" id="PF03160">
    <property type="entry name" value="Calx-beta"/>
    <property type="match status" value="4"/>
</dbReference>
<feature type="domain" description="Calx-beta" evidence="5">
    <location>
        <begin position="1058"/>
        <end position="1153"/>
    </location>
</feature>
<gene>
    <name evidence="6" type="ORF">AsFPU1_0211</name>
</gene>
<dbReference type="InterPro" id="IPR038081">
    <property type="entry name" value="CalX-like_sf"/>
</dbReference>
<accession>A0A401IC71</accession>
<evidence type="ECO:0000256" key="4">
    <source>
        <dbReference type="ARBA" id="ARBA00023065"/>
    </source>
</evidence>
<dbReference type="SUPFAM" id="SSF51120">
    <property type="entry name" value="beta-Roll"/>
    <property type="match status" value="5"/>
</dbReference>
<dbReference type="SMART" id="SM00237">
    <property type="entry name" value="Calx_beta"/>
    <property type="match status" value="4"/>
</dbReference>
<keyword evidence="4" id="KW-0406">Ion transport</keyword>
<dbReference type="PANTHER" id="PTHR11878:SF65">
    <property type="entry name" value="NA_CA-EXCHANGE PROTEIN, ISOFORM G"/>
    <property type="match status" value="1"/>
</dbReference>
<keyword evidence="4" id="KW-0813">Transport</keyword>
<dbReference type="GO" id="GO:0030001">
    <property type="term" value="P:metal ion transport"/>
    <property type="evidence" value="ECO:0007669"/>
    <property type="project" value="TreeGrafter"/>
</dbReference>
<dbReference type="EMBL" id="BDQK01000001">
    <property type="protein sequence ID" value="GBF78821.1"/>
    <property type="molecule type" value="Genomic_DNA"/>
</dbReference>
<dbReference type="GO" id="GO:0007154">
    <property type="term" value="P:cell communication"/>
    <property type="evidence" value="ECO:0007669"/>
    <property type="project" value="InterPro"/>
</dbReference>
<sequence length="1582" mass="165274">MAVLEQAFLLSQTTLQNFANNPDFAAKMALAFNSTSQADTLQTAWLNGDFAGFPALEIRYQSELNGANGAYSADTGIIYLAYEYLLQLFPPSQGGLGGINALVGLILEEYGHYVDVVLNGSNDSDGDEGAIFSALVMGQSLSETDLGQLKTENDHGVISFNGVNIAVEMQNFAGSAGNDTITGTSGDDVIDGLGGNDSLNGLAGDDILNGGDGNDTLDGGDGNDILNPGLGVDTIDGNTGTDTLIADYTTATVSGIGTNNYGITNTSSKIYSSYSSTTLLNYSNIELFNITGTQYNDSFSANTGYKINAGGGSDTLTLSLSNTSTNWVLDWANANAQLSGDSNTQISNFEKISSVTTGSGNDTFKFTNYLLNSSIDGNTGTDTLIADCTTATVSGIGTNNYGITNTSSKIYSSYSSTTLLNYSNIELFNITGTQYNDSLTGYAGNDTLIGAAGDDTINGTIGDSLDGGEGTDTVNLDLSSAMTNLTFDLDLSVTTNLQGISGTEVKNFEKIGTITTGSGNDTFKFTNYLLGGTINGNTGTDTLIADYTTATGSGISTNNYGITNTSSRIYSSYNSGTFLNYSNIELFNITGTQYNDSLTGYAGNDTLIGAAGDDTINGTIGDSLDGGKGTDTVNLDLSSAITNLTFDLDLSVTTNLQGISGTEVKNFEKIGTITTGSGNDTFKFTNYLLGGTINGNTGTDTLIADYTTATGSGISTNNYGITNTSSRIYSSYNSGTFLNYSNIELFNITGTQYNDSLTGYAGNDTLIGAAGDDTINGTIGDSLDGGKGTDTVNLDLSSAITNLTFDLDLSVTTNLQGISGTEVKNFEKIGTITTGSGNDTFKFTNYLLGGTINGNTGTDTLIADYTTATGSGISTNNYGITNTSSKIYSSYSSTTLLNYSNIELFNITGTQYNDNLNGSGGNDTLIGGEGNDSLSGGDGNDKLSGVNAKKLTPGLNEIDTLSGGNSIDTFILGDAANIYYDDRNNTTTGTTDYARITDFNATQDIIQLNGAKSNYRLTTASFNNISGTAIYVDKPNTEPDELIGFIEGVTGLDINSNAFVTAKDEIAFSNAQFRVIEDGTPVVAVTVVRSGAVQTEVSATITLNNGTAISPEDYNNTPIIVNFAQGETSQTVIIPIIDDSEFELDETINLTLTNPTNGAVLGSQNTASLTIVDNEIPLPGILAFSATNYSITEDGTPIVTVTIIRTDGSDGAVSATLNLSDDTATAPNDYGNTPIVVNFAHRETSKTVTIPIVNDSIYEGDETLKLSLTNPTGGATLGGQNTANLTIVDNDLPTISLVVSPDSVTEDGLTNLVYTFIRTGNTVSPLTVNFNVGGTGIFNNDYIQSGAASFNGTSGSITFAAGSDTAILTLDPTVDSMFEADETVNLTLVSSANYNRGTTTAVNSIITNDDINSGTFSFSSPQFTVNEDGTPITAVTINRAGNSNGEVSVTINLNNGTATAPNDYNNSPIVVTFASGQQTKTVNIPIQNDLTREGDESINMVLSNPTGGANLGTQTSANLIIADNDIGLNAEYFNGYFNDNLGFFTANQPILKRTDKTVNFLNLAWGHETLKALPDDEKSKTW</sequence>
<keyword evidence="1" id="KW-0732">Signal</keyword>
<evidence type="ECO:0000259" key="5">
    <source>
        <dbReference type="SMART" id="SM00237"/>
    </source>
</evidence>
<keyword evidence="2" id="KW-0677">Repeat</keyword>
<dbReference type="InterPro" id="IPR051171">
    <property type="entry name" value="CaCA"/>
</dbReference>
<proteinExistence type="predicted"/>
<dbReference type="InterPro" id="IPR018511">
    <property type="entry name" value="Hemolysin-typ_Ca-bd_CS"/>
</dbReference>
<evidence type="ECO:0000256" key="2">
    <source>
        <dbReference type="ARBA" id="ARBA00022737"/>
    </source>
</evidence>
<dbReference type="Pfam" id="PF00353">
    <property type="entry name" value="HemolysinCabind"/>
    <property type="match status" value="6"/>
</dbReference>
<feature type="domain" description="Calx-beta" evidence="5">
    <location>
        <begin position="1283"/>
        <end position="1389"/>
    </location>
</feature>
<evidence type="ECO:0000313" key="7">
    <source>
        <dbReference type="Proteomes" id="UP000287247"/>
    </source>
</evidence>
<protein>
    <submittedName>
        <fullName evidence="6">Hemolysin-type calcium-binding region</fullName>
    </submittedName>
</protein>
<evidence type="ECO:0000256" key="3">
    <source>
        <dbReference type="ARBA" id="ARBA00022837"/>
    </source>
</evidence>
<dbReference type="Proteomes" id="UP000287247">
    <property type="component" value="Unassembled WGS sequence"/>
</dbReference>
<dbReference type="GO" id="GO:0016020">
    <property type="term" value="C:membrane"/>
    <property type="evidence" value="ECO:0007669"/>
    <property type="project" value="InterPro"/>
</dbReference>
<keyword evidence="3" id="KW-0106">Calcium</keyword>
<dbReference type="GO" id="GO:0005509">
    <property type="term" value="F:calcium ion binding"/>
    <property type="evidence" value="ECO:0007669"/>
    <property type="project" value="InterPro"/>
</dbReference>
<name>A0A401IC71_APHSA</name>
<organism evidence="6 7">
    <name type="scientific">Aphanothece sacrum FPU1</name>
    <dbReference type="NCBI Taxonomy" id="1920663"/>
    <lineage>
        <taxon>Bacteria</taxon>
        <taxon>Bacillati</taxon>
        <taxon>Cyanobacteriota</taxon>
        <taxon>Cyanophyceae</taxon>
        <taxon>Oscillatoriophycideae</taxon>
        <taxon>Chroococcales</taxon>
        <taxon>Aphanothecaceae</taxon>
        <taxon>Aphanothece</taxon>
    </lineage>
</organism>
<feature type="domain" description="Calx-beta" evidence="5">
    <location>
        <begin position="1404"/>
        <end position="1503"/>
    </location>
</feature>
<evidence type="ECO:0000313" key="6">
    <source>
        <dbReference type="EMBL" id="GBF78821.1"/>
    </source>
</evidence>
<dbReference type="InterPro" id="IPR011049">
    <property type="entry name" value="Serralysin-like_metalloprot_C"/>
</dbReference>
<dbReference type="InterPro" id="IPR003644">
    <property type="entry name" value="Calx_beta"/>
</dbReference>
<comment type="caution">
    <text evidence="6">The sequence shown here is derived from an EMBL/GenBank/DDBJ whole genome shotgun (WGS) entry which is preliminary data.</text>
</comment>
<dbReference type="InterPro" id="IPR001343">
    <property type="entry name" value="Hemolysn_Ca-bd"/>
</dbReference>
<reference evidence="7" key="1">
    <citation type="submission" date="2017-05" db="EMBL/GenBank/DDBJ databases">
        <title>Physiological properties and genetic analysis related to exopolysaccharide production of fresh-water unicellular cyanobacterium Aphanothece sacrum, Suizenji Nori, that has been cultured as a food source in Japan.</title>
        <authorList>
            <person name="Kanesaki Y."/>
            <person name="Yoshikawa S."/>
            <person name="Ohki K."/>
        </authorList>
    </citation>
    <scope>NUCLEOTIDE SEQUENCE [LARGE SCALE GENOMIC DNA]</scope>
    <source>
        <strain evidence="7">FPU1</strain>
    </source>
</reference>
<dbReference type="PROSITE" id="PS00330">
    <property type="entry name" value="HEMOLYSIN_CALCIUM"/>
    <property type="match status" value="4"/>
</dbReference>